<comment type="caution">
    <text evidence="2">The sequence shown here is derived from an EMBL/GenBank/DDBJ whole genome shotgun (WGS) entry which is preliminary data.</text>
</comment>
<dbReference type="EMBL" id="CAJZAI010000001">
    <property type="protein sequence ID" value="CAG9165809.1"/>
    <property type="molecule type" value="Genomic_DNA"/>
</dbReference>
<reference evidence="2 3" key="1">
    <citation type="submission" date="2021-08" db="EMBL/GenBank/DDBJ databases">
        <authorList>
            <person name="Peeters C."/>
        </authorList>
    </citation>
    <scope>NUCLEOTIDE SEQUENCE [LARGE SCALE GENOMIC DNA]</scope>
    <source>
        <strain evidence="2 3">LMG 23992</strain>
    </source>
</reference>
<evidence type="ECO:0008006" key="4">
    <source>
        <dbReference type="Google" id="ProtNLM"/>
    </source>
</evidence>
<dbReference type="Proteomes" id="UP000727654">
    <property type="component" value="Unassembled WGS sequence"/>
</dbReference>
<evidence type="ECO:0000256" key="1">
    <source>
        <dbReference type="SAM" id="SignalP"/>
    </source>
</evidence>
<accession>A0ABM8WER8</accession>
<proteinExistence type="predicted"/>
<organism evidence="2 3">
    <name type="scientific">Cupriavidus laharis</name>
    <dbReference type="NCBI Taxonomy" id="151654"/>
    <lineage>
        <taxon>Bacteria</taxon>
        <taxon>Pseudomonadati</taxon>
        <taxon>Pseudomonadota</taxon>
        <taxon>Betaproteobacteria</taxon>
        <taxon>Burkholderiales</taxon>
        <taxon>Burkholderiaceae</taxon>
        <taxon>Cupriavidus</taxon>
    </lineage>
</organism>
<dbReference type="PROSITE" id="PS51257">
    <property type="entry name" value="PROKAR_LIPOPROTEIN"/>
    <property type="match status" value="1"/>
</dbReference>
<gene>
    <name evidence="2" type="ORF">LMG23992_00611</name>
</gene>
<dbReference type="RefSeq" id="WP_224078300.1">
    <property type="nucleotide sequence ID" value="NZ_CAJZAI010000001.1"/>
</dbReference>
<evidence type="ECO:0000313" key="3">
    <source>
        <dbReference type="Proteomes" id="UP000727654"/>
    </source>
</evidence>
<sequence length="127" mass="13696">MLVARLTRSLPVLPALLVATLLAGGCAAPVPRDLNGTPATARLAPDAAATAPLTVEQKQQLDALNQQILRDQEAAIRQQQAYEAAYRAYAYPTTSWNLFYGGWGGGHWGGGVSFSSPGYWGGYPYWW</sequence>
<feature type="signal peptide" evidence="1">
    <location>
        <begin position="1"/>
        <end position="23"/>
    </location>
</feature>
<keyword evidence="1" id="KW-0732">Signal</keyword>
<evidence type="ECO:0000313" key="2">
    <source>
        <dbReference type="EMBL" id="CAG9165809.1"/>
    </source>
</evidence>
<name>A0ABM8WER8_9BURK</name>
<feature type="chain" id="PRO_5047317240" description="Lipoprotein" evidence="1">
    <location>
        <begin position="24"/>
        <end position="127"/>
    </location>
</feature>
<protein>
    <recommendedName>
        <fullName evidence="4">Lipoprotein</fullName>
    </recommendedName>
</protein>
<keyword evidence="3" id="KW-1185">Reference proteome</keyword>